<reference evidence="1" key="1">
    <citation type="journal article" date="2022" name="bioRxiv">
        <title>Genomics of Preaxostyla Flagellates Illuminates Evolutionary Transitions and the Path Towards Mitochondrial Loss.</title>
        <authorList>
            <person name="Novak L.V.F."/>
            <person name="Treitli S.C."/>
            <person name="Pyrih J."/>
            <person name="Halakuc P."/>
            <person name="Pipaliya S.V."/>
            <person name="Vacek V."/>
            <person name="Brzon O."/>
            <person name="Soukal P."/>
            <person name="Eme L."/>
            <person name="Dacks J.B."/>
            <person name="Karnkowska A."/>
            <person name="Elias M."/>
            <person name="Hampl V."/>
        </authorList>
    </citation>
    <scope>NUCLEOTIDE SEQUENCE</scope>
    <source>
        <strain evidence="1">RCP-MX</strain>
    </source>
</reference>
<accession>A0ABQ8U3J3</accession>
<sequence length="122" mass="13202">MPNAPTGPTLGDREVPTSWRSVASFLNGFSSDPVCAVTPAPEVVFFQAGPLCDIWHTNTSVRCFLWGRPALAHDHHPNTGTLVISARICSFTCPHRGFSHEGAPLVFRMPLCLGVYVDSPTP</sequence>
<protein>
    <submittedName>
        <fullName evidence="1">Uncharacterized protein</fullName>
    </submittedName>
</protein>
<evidence type="ECO:0000313" key="2">
    <source>
        <dbReference type="Proteomes" id="UP001141327"/>
    </source>
</evidence>
<name>A0ABQ8U3J3_9EUKA</name>
<keyword evidence="2" id="KW-1185">Reference proteome</keyword>
<evidence type="ECO:0000313" key="1">
    <source>
        <dbReference type="EMBL" id="KAJ4453896.1"/>
    </source>
</evidence>
<dbReference type="Proteomes" id="UP001141327">
    <property type="component" value="Unassembled WGS sequence"/>
</dbReference>
<comment type="caution">
    <text evidence="1">The sequence shown here is derived from an EMBL/GenBank/DDBJ whole genome shotgun (WGS) entry which is preliminary data.</text>
</comment>
<gene>
    <name evidence="1" type="ORF">PAPYR_11534</name>
</gene>
<dbReference type="EMBL" id="JAPMOS010000205">
    <property type="protein sequence ID" value="KAJ4453896.1"/>
    <property type="molecule type" value="Genomic_DNA"/>
</dbReference>
<proteinExistence type="predicted"/>
<organism evidence="1 2">
    <name type="scientific">Paratrimastix pyriformis</name>
    <dbReference type="NCBI Taxonomy" id="342808"/>
    <lineage>
        <taxon>Eukaryota</taxon>
        <taxon>Metamonada</taxon>
        <taxon>Preaxostyla</taxon>
        <taxon>Paratrimastigidae</taxon>
        <taxon>Paratrimastix</taxon>
    </lineage>
</organism>